<reference evidence="2 3" key="1">
    <citation type="submission" date="2018-12" db="EMBL/GenBank/DDBJ databases">
        <authorList>
            <consortium name="Pathogen Informatics"/>
        </authorList>
    </citation>
    <scope>NUCLEOTIDE SEQUENCE [LARGE SCALE GENOMIC DNA]</scope>
    <source>
        <strain evidence="2 3">NCTC6180</strain>
    </source>
</reference>
<evidence type="ECO:0000256" key="1">
    <source>
        <dbReference type="SAM" id="Phobius"/>
    </source>
</evidence>
<name>A0A2X4C1Z1_STRSZ</name>
<protein>
    <submittedName>
        <fullName evidence="2">Membrane protein</fullName>
    </submittedName>
</protein>
<dbReference type="EMBL" id="LR134317">
    <property type="protein sequence ID" value="VEF07744.1"/>
    <property type="molecule type" value="Genomic_DNA"/>
</dbReference>
<feature type="transmembrane region" description="Helical" evidence="1">
    <location>
        <begin position="44"/>
        <end position="70"/>
    </location>
</feature>
<keyword evidence="1" id="KW-1133">Transmembrane helix</keyword>
<gene>
    <name evidence="2" type="primary">niaX</name>
    <name evidence="2" type="ORF">NCTC6180_01241</name>
</gene>
<dbReference type="OMA" id="SHIIFGC"/>
<dbReference type="Proteomes" id="UP000269903">
    <property type="component" value="Chromosome"/>
</dbReference>
<proteinExistence type="predicted"/>
<feature type="transmembrane region" description="Helical" evidence="1">
    <location>
        <begin position="140"/>
        <end position="166"/>
    </location>
</feature>
<feature type="transmembrane region" description="Helical" evidence="1">
    <location>
        <begin position="107"/>
        <end position="128"/>
    </location>
</feature>
<dbReference type="RefSeq" id="WP_012678275.1">
    <property type="nucleotide sequence ID" value="NC_012470.1"/>
</dbReference>
<keyword evidence="1" id="KW-0812">Transmembrane</keyword>
<feature type="transmembrane region" description="Helical" evidence="1">
    <location>
        <begin position="76"/>
        <end position="95"/>
    </location>
</feature>
<accession>A0A2X4C1Z1</accession>
<organism evidence="2 3">
    <name type="scientific">Streptococcus equi subsp. zooepidemicus</name>
    <dbReference type="NCBI Taxonomy" id="40041"/>
    <lineage>
        <taxon>Bacteria</taxon>
        <taxon>Bacillati</taxon>
        <taxon>Bacillota</taxon>
        <taxon>Bacilli</taxon>
        <taxon>Lactobacillales</taxon>
        <taxon>Streptococcaceae</taxon>
        <taxon>Streptococcus</taxon>
    </lineage>
</organism>
<keyword evidence="1" id="KW-0472">Membrane</keyword>
<sequence length="179" mass="19765">MTKKPTQLIAYSSILVAFAILIPMIMPIKLIIGPASFTLASHLPLFLAIFISIPVAILVGIGTGLGFLLAGFPMIIVMRAFSHVLFAAIAAFMLKRQPKWLETPLRTFVFGIIANVIHGLAEFLVVYLMTATAATDLSYFWSMLMLVGFGSLLHGMVDFYLALFIWRFLRQKGHLSVTS</sequence>
<evidence type="ECO:0000313" key="2">
    <source>
        <dbReference type="EMBL" id="VEF07744.1"/>
    </source>
</evidence>
<dbReference type="AlphaFoldDB" id="A0A2X4C1Z1"/>
<evidence type="ECO:0000313" key="3">
    <source>
        <dbReference type="Proteomes" id="UP000269903"/>
    </source>
</evidence>
<feature type="transmembrane region" description="Helical" evidence="1">
    <location>
        <begin position="12"/>
        <end position="32"/>
    </location>
</feature>
<dbReference type="STRING" id="1051072.SeseC_00769"/>